<comment type="caution">
    <text evidence="1">The sequence shown here is derived from an EMBL/GenBank/DDBJ whole genome shotgun (WGS) entry which is preliminary data.</text>
</comment>
<proteinExistence type="predicted"/>
<dbReference type="AlphaFoldDB" id="A0A4U8SVT8"/>
<reference evidence="1 2" key="1">
    <citation type="journal article" date="2014" name="Genome Announc.">
        <title>Draft genome sequences of eight enterohepatic helicobacter species isolated from both laboratory and wild rodents.</title>
        <authorList>
            <person name="Sheh A."/>
            <person name="Shen Z."/>
            <person name="Fox J.G."/>
        </authorList>
    </citation>
    <scope>NUCLEOTIDE SEQUENCE [LARGE SCALE GENOMIC DNA]</scope>
    <source>
        <strain evidence="1 2">MIT 96-1001</strain>
    </source>
</reference>
<accession>A0A4U8SVT8</accession>
<sequence length="63" mass="7530">MPRAKKRPTFIKSLRVDSETKQFLESLENANEFVLQLLQSTDDYQKFIKALREKENQNQPKLF</sequence>
<evidence type="ECO:0000313" key="1">
    <source>
        <dbReference type="EMBL" id="TLD91039.1"/>
    </source>
</evidence>
<gene>
    <name evidence="1" type="ORF">LS74_010615</name>
</gene>
<dbReference type="Proteomes" id="UP000029921">
    <property type="component" value="Unassembled WGS sequence"/>
</dbReference>
<protein>
    <submittedName>
        <fullName evidence="1">Uncharacterized protein</fullName>
    </submittedName>
</protein>
<dbReference type="EMBL" id="JRPE02000033">
    <property type="protein sequence ID" value="TLD91039.1"/>
    <property type="molecule type" value="Genomic_DNA"/>
</dbReference>
<keyword evidence="2" id="KW-1185">Reference proteome</keyword>
<dbReference type="RefSeq" id="WP_034589497.1">
    <property type="nucleotide sequence ID" value="NZ_JRPE02000033.1"/>
</dbReference>
<evidence type="ECO:0000313" key="2">
    <source>
        <dbReference type="Proteomes" id="UP000029921"/>
    </source>
</evidence>
<organism evidence="1 2">
    <name type="scientific">Helicobacter magdeburgensis</name>
    <dbReference type="NCBI Taxonomy" id="471858"/>
    <lineage>
        <taxon>Bacteria</taxon>
        <taxon>Pseudomonadati</taxon>
        <taxon>Campylobacterota</taxon>
        <taxon>Epsilonproteobacteria</taxon>
        <taxon>Campylobacterales</taxon>
        <taxon>Helicobacteraceae</taxon>
        <taxon>Helicobacter</taxon>
    </lineage>
</organism>
<name>A0A4U8SVT8_9HELI</name>